<sequence>MATTEQSEDLKQIMERRTALKHAGTHALEITNEIRRLLRIGLEATRRYKPYINITTFESMRPLENDEFVSWAKGQDCREDYKKIQLRWTAGSVSYVLKPLQSILPGFEHLESALKEHELYEPIPNPTNSYDKYDDTIILQAYIEKLYYFAHDIVNADGWLGESVKMLQQLQERMDADMSQVNKEAVHQFRTAEDKMKRKQVETLWEALTDDKSDRRLEHGWFRENALLLRILVSLYFRDGVKVIRIKAEELLESITSEFKCDRS</sequence>
<proteinExistence type="predicted"/>
<dbReference type="EMBL" id="KZ107838">
    <property type="protein sequence ID" value="OSS53623.1"/>
    <property type="molecule type" value="Genomic_DNA"/>
</dbReference>
<protein>
    <submittedName>
        <fullName evidence="1">Uncharacterized protein</fullName>
    </submittedName>
</protein>
<reference evidence="1 2" key="1">
    <citation type="journal article" date="2017" name="Genome Announc.">
        <title>Genome sequence of the saprophytic ascomycete Epicoccum nigrum ICMP 19927 strain isolated from New Zealand.</title>
        <authorList>
            <person name="Fokin M."/>
            <person name="Fleetwood D."/>
            <person name="Weir B.S."/>
            <person name="Villas-Boas S.G."/>
        </authorList>
    </citation>
    <scope>NUCLEOTIDE SEQUENCE [LARGE SCALE GENOMIC DNA]</scope>
    <source>
        <strain evidence="1 2">ICMP 19927</strain>
    </source>
</reference>
<gene>
    <name evidence="1" type="ORF">B5807_00049</name>
</gene>
<dbReference type="Proteomes" id="UP000193240">
    <property type="component" value="Unassembled WGS sequence"/>
</dbReference>
<dbReference type="InParanoid" id="A0A1Y2MBX6"/>
<evidence type="ECO:0000313" key="2">
    <source>
        <dbReference type="Proteomes" id="UP000193240"/>
    </source>
</evidence>
<evidence type="ECO:0000313" key="1">
    <source>
        <dbReference type="EMBL" id="OSS53623.1"/>
    </source>
</evidence>
<organism evidence="1 2">
    <name type="scientific">Epicoccum nigrum</name>
    <name type="common">Soil fungus</name>
    <name type="synonym">Epicoccum purpurascens</name>
    <dbReference type="NCBI Taxonomy" id="105696"/>
    <lineage>
        <taxon>Eukaryota</taxon>
        <taxon>Fungi</taxon>
        <taxon>Dikarya</taxon>
        <taxon>Ascomycota</taxon>
        <taxon>Pezizomycotina</taxon>
        <taxon>Dothideomycetes</taxon>
        <taxon>Pleosporomycetidae</taxon>
        <taxon>Pleosporales</taxon>
        <taxon>Pleosporineae</taxon>
        <taxon>Didymellaceae</taxon>
        <taxon>Epicoccum</taxon>
    </lineage>
</organism>
<dbReference type="AlphaFoldDB" id="A0A1Y2MBX6"/>
<keyword evidence="2" id="KW-1185">Reference proteome</keyword>
<name>A0A1Y2MBX6_EPING</name>
<accession>A0A1Y2MBX6</accession>